<reference evidence="3" key="1">
    <citation type="submission" date="2016-04" db="EMBL/GenBank/DDBJ databases">
        <authorList>
            <person name="Nguyen H.D."/>
            <person name="Kesanakurti P."/>
            <person name="Cullis J."/>
            <person name="Levesque C.A."/>
            <person name="Hambleton S."/>
        </authorList>
    </citation>
    <scope>NUCLEOTIDE SEQUENCE</scope>
    <source>
        <strain evidence="3">DAOMC 238032</strain>
    </source>
</reference>
<proteinExistence type="predicted"/>
<evidence type="ECO:0000256" key="1">
    <source>
        <dbReference type="SAM" id="Coils"/>
    </source>
</evidence>
<sequence>MYGRIRLPLCKAVFPVLSKTDTLENEVRLLQLGLQDAAEQGRERGVQLADAVQHSETLQAKAGRREEDLKRSKGTVVELQFTLDRVQAELLRNQGQLLDFQVRLENSEQRAAEQKRGLGQVRAEAAQKRVESDDVVAELQKSLEWVEFATMKCKQRGARTWRSERKSSSQPSTRMRRSREPPGARAGNLPAAVVFAQLNHAARSSNAMDINTEMKQARPFTGSQVFKSESDRIQELDRLLAETKAENERLEAEWNAAVDESEGNEFLLKQAKTRLEGYAKENPEFAGFLKKAKDEVDRQRKIVNGLEDELQKLRSDSCQRFSGYQKLDQLRGELYASGVDKEKLGRQVDNLWGILERTERELQTVQSNRDYSASGLRSQESSRIAYRVLIWLCASGVNSQ</sequence>
<feature type="coiled-coil region" evidence="1">
    <location>
        <begin position="226"/>
        <end position="260"/>
    </location>
</feature>
<feature type="coiled-coil region" evidence="1">
    <location>
        <begin position="289"/>
        <end position="316"/>
    </location>
</feature>
<accession>A0A177T4L1</accession>
<evidence type="ECO:0000256" key="2">
    <source>
        <dbReference type="SAM" id="MobiDB-lite"/>
    </source>
</evidence>
<dbReference type="EMBL" id="LWDD02002329">
    <property type="protein sequence ID" value="KAE8241189.1"/>
    <property type="molecule type" value="Genomic_DNA"/>
</dbReference>
<reference evidence="3" key="2">
    <citation type="journal article" date="2019" name="IMA Fungus">
        <title>Genome sequencing and comparison of five Tilletia species to identify candidate genes for the detection of regulated species infecting wheat.</title>
        <authorList>
            <person name="Nguyen H.D.T."/>
            <person name="Sultana T."/>
            <person name="Kesanakurti P."/>
            <person name="Hambleton S."/>
        </authorList>
    </citation>
    <scope>NUCLEOTIDE SEQUENCE</scope>
    <source>
        <strain evidence="3">DAOMC 238032</strain>
    </source>
</reference>
<dbReference type="AlphaFoldDB" id="A0A177T4L1"/>
<feature type="region of interest" description="Disordered" evidence="2">
    <location>
        <begin position="157"/>
        <end position="187"/>
    </location>
</feature>
<gene>
    <name evidence="3" type="ORF">A4X03_0g8196</name>
</gene>
<comment type="caution">
    <text evidence="3">The sequence shown here is derived from an EMBL/GenBank/DDBJ whole genome shotgun (WGS) entry which is preliminary data.</text>
</comment>
<evidence type="ECO:0000313" key="4">
    <source>
        <dbReference type="Proteomes" id="UP000077671"/>
    </source>
</evidence>
<name>A0A177T4L1_9BASI</name>
<evidence type="ECO:0000313" key="3">
    <source>
        <dbReference type="EMBL" id="KAE8241189.1"/>
    </source>
</evidence>
<dbReference type="Proteomes" id="UP000077671">
    <property type="component" value="Unassembled WGS sequence"/>
</dbReference>
<protein>
    <submittedName>
        <fullName evidence="3">Uncharacterized protein</fullName>
    </submittedName>
</protein>
<keyword evidence="1" id="KW-0175">Coiled coil</keyword>
<organism evidence="3 4">
    <name type="scientific">Tilletia caries</name>
    <name type="common">wheat bunt fungus</name>
    <dbReference type="NCBI Taxonomy" id="13290"/>
    <lineage>
        <taxon>Eukaryota</taxon>
        <taxon>Fungi</taxon>
        <taxon>Dikarya</taxon>
        <taxon>Basidiomycota</taxon>
        <taxon>Ustilaginomycotina</taxon>
        <taxon>Exobasidiomycetes</taxon>
        <taxon>Tilletiales</taxon>
        <taxon>Tilletiaceae</taxon>
        <taxon>Tilletia</taxon>
    </lineage>
</organism>